<name>A0A090QR51_9FLAO</name>
<protein>
    <submittedName>
        <fullName evidence="5">ThiJ/PfpI family protein</fullName>
    </submittedName>
</protein>
<evidence type="ECO:0000256" key="2">
    <source>
        <dbReference type="ARBA" id="ARBA00023239"/>
    </source>
</evidence>
<evidence type="ECO:0000256" key="1">
    <source>
        <dbReference type="ARBA" id="ARBA00023016"/>
    </source>
</evidence>
<dbReference type="Pfam" id="PF01965">
    <property type="entry name" value="DJ-1_PfpI"/>
    <property type="match status" value="1"/>
</dbReference>
<dbReference type="Gene3D" id="3.40.50.880">
    <property type="match status" value="1"/>
</dbReference>
<comment type="caution">
    <text evidence="5">The sequence shown here is derived from an EMBL/GenBank/DDBJ whole genome shotgun (WGS) entry which is preliminary data.</text>
</comment>
<evidence type="ECO:0000313" key="5">
    <source>
        <dbReference type="EMBL" id="GAK97941.1"/>
    </source>
</evidence>
<dbReference type="STRING" id="319236.BST91_01150"/>
<dbReference type="RefSeq" id="WP_042279857.1">
    <property type="nucleotide sequence ID" value="NZ_BBML01000008.1"/>
</dbReference>
<evidence type="ECO:0000313" key="6">
    <source>
        <dbReference type="Proteomes" id="UP000029221"/>
    </source>
</evidence>
<dbReference type="eggNOG" id="COG0693">
    <property type="taxonomic scope" value="Bacteria"/>
</dbReference>
<dbReference type="EMBL" id="BBML01000008">
    <property type="protein sequence ID" value="GAK97941.1"/>
    <property type="molecule type" value="Genomic_DNA"/>
</dbReference>
<dbReference type="PANTHER" id="PTHR48094:SF11">
    <property type="entry name" value="GLUTATHIONE-INDEPENDENT GLYOXALASE HSP31-RELATED"/>
    <property type="match status" value="1"/>
</dbReference>
<keyword evidence="2" id="KW-0456">Lyase</keyword>
<dbReference type="CDD" id="cd03141">
    <property type="entry name" value="GATase1_Hsp31_like"/>
    <property type="match status" value="1"/>
</dbReference>
<keyword evidence="1" id="KW-0346">Stress response</keyword>
<accession>A0A090QR51</accession>
<evidence type="ECO:0000256" key="3">
    <source>
        <dbReference type="ARBA" id="ARBA00038493"/>
    </source>
</evidence>
<dbReference type="Proteomes" id="UP000029221">
    <property type="component" value="Unassembled WGS sequence"/>
</dbReference>
<reference evidence="5" key="1">
    <citation type="journal article" date="2014" name="Genome Announc.">
        <title>Draft Genome Sequences of Marine Flavobacterium Nonlabens Strains NR17, NR24, NR27, NR32, NR33, and Ara13.</title>
        <authorList>
            <person name="Nakanishi M."/>
            <person name="Meirelles P."/>
            <person name="Suzuki R."/>
            <person name="Takatani N."/>
            <person name="Mino S."/>
            <person name="Suda W."/>
            <person name="Oshima K."/>
            <person name="Hattori M."/>
            <person name="Ohkuma M."/>
            <person name="Hosokawa M."/>
            <person name="Miyashita K."/>
            <person name="Thompson F.L."/>
            <person name="Niwa A."/>
            <person name="Sawabe T."/>
            <person name="Sawabe T."/>
        </authorList>
    </citation>
    <scope>NUCLEOTIDE SEQUENCE [LARGE SCALE GENOMIC DNA]</scope>
    <source>
        <strain evidence="5">JCM 19294</strain>
    </source>
</reference>
<evidence type="ECO:0000259" key="4">
    <source>
        <dbReference type="Pfam" id="PF01965"/>
    </source>
</evidence>
<dbReference type="InterPro" id="IPR029062">
    <property type="entry name" value="Class_I_gatase-like"/>
</dbReference>
<gene>
    <name evidence="5" type="ORF">JCM19294_1563</name>
</gene>
<dbReference type="GO" id="GO:0019172">
    <property type="term" value="F:glyoxalase III activity"/>
    <property type="evidence" value="ECO:0007669"/>
    <property type="project" value="TreeGrafter"/>
</dbReference>
<dbReference type="AlphaFoldDB" id="A0A090QR51"/>
<dbReference type="SUPFAM" id="SSF52317">
    <property type="entry name" value="Class I glutamine amidotransferase-like"/>
    <property type="match status" value="1"/>
</dbReference>
<dbReference type="InterPro" id="IPR050325">
    <property type="entry name" value="Prot/Nucl_acid_deglycase"/>
</dbReference>
<proteinExistence type="inferred from homology"/>
<dbReference type="InterPro" id="IPR002818">
    <property type="entry name" value="DJ-1/PfpI"/>
</dbReference>
<sequence>MKIITAVSALVIFSLLTVINKKEKTMDTPKILMILSSHKELGDTGKTTGYYLSEVTHAYEVFKEAGYDITFVSPEGGLPPVDGFDLDDEINKKYWEDEDFQAKLKSTLKPSQVEASQYQVIYYAGGHGTMWDFPNNQELANIASEIYENDGIVSAVCHGPSGLINIKLSDGSYLVNGKTLSVFTNEEEANVELTEVVPFLLEDELKEKGAKIDKADMWQEKVSVDQRVVTGQNPASAGLVARSVVDLLTK</sequence>
<comment type="similarity">
    <text evidence="3">Belongs to the peptidase C56 family. HSP31-like subfamily.</text>
</comment>
<organism evidence="5 6">
    <name type="scientific">Nonlabens tegetincola</name>
    <dbReference type="NCBI Taxonomy" id="323273"/>
    <lineage>
        <taxon>Bacteria</taxon>
        <taxon>Pseudomonadati</taxon>
        <taxon>Bacteroidota</taxon>
        <taxon>Flavobacteriia</taxon>
        <taxon>Flavobacteriales</taxon>
        <taxon>Flavobacteriaceae</taxon>
        <taxon>Nonlabens</taxon>
    </lineage>
</organism>
<dbReference type="GO" id="GO:0019243">
    <property type="term" value="P:methylglyoxal catabolic process to D-lactate via S-lactoyl-glutathione"/>
    <property type="evidence" value="ECO:0007669"/>
    <property type="project" value="TreeGrafter"/>
</dbReference>
<keyword evidence="6" id="KW-1185">Reference proteome</keyword>
<dbReference type="PANTHER" id="PTHR48094">
    <property type="entry name" value="PROTEIN/NUCLEIC ACID DEGLYCASE DJ-1-RELATED"/>
    <property type="match status" value="1"/>
</dbReference>
<feature type="domain" description="DJ-1/PfpI" evidence="4">
    <location>
        <begin position="52"/>
        <end position="245"/>
    </location>
</feature>
<dbReference type="GO" id="GO:0005737">
    <property type="term" value="C:cytoplasm"/>
    <property type="evidence" value="ECO:0007669"/>
    <property type="project" value="TreeGrafter"/>
</dbReference>